<evidence type="ECO:0000256" key="17">
    <source>
        <dbReference type="RuleBase" id="RU003464"/>
    </source>
</evidence>
<keyword evidence="8 15" id="KW-0489">Methyltransferase</keyword>
<comment type="catalytic activity">
    <reaction evidence="14 15 17">
        <text>guanosine(37) in tRNA + S-adenosyl-L-methionine = N(1)-methylguanosine(37) in tRNA + S-adenosyl-L-homocysteine + H(+)</text>
        <dbReference type="Rhea" id="RHEA:36899"/>
        <dbReference type="Rhea" id="RHEA-COMP:10145"/>
        <dbReference type="Rhea" id="RHEA-COMP:10147"/>
        <dbReference type="ChEBI" id="CHEBI:15378"/>
        <dbReference type="ChEBI" id="CHEBI:57856"/>
        <dbReference type="ChEBI" id="CHEBI:59789"/>
        <dbReference type="ChEBI" id="CHEBI:73542"/>
        <dbReference type="ChEBI" id="CHEBI:74269"/>
        <dbReference type="EC" id="2.1.1.228"/>
    </reaction>
</comment>
<dbReference type="Gene3D" id="3.40.1280.10">
    <property type="match status" value="1"/>
</dbReference>
<protein>
    <recommendedName>
        <fullName evidence="6 15">tRNA (guanine-N(1)-)-methyltransferase</fullName>
        <ecNumber evidence="5 15">2.1.1.228</ecNumber>
    </recommendedName>
    <alternativeName>
        <fullName evidence="12 15">M1G-methyltransferase</fullName>
    </alternativeName>
    <alternativeName>
        <fullName evidence="13 15">tRNA [GM37] methyltransferase</fullName>
    </alternativeName>
</protein>
<dbReference type="PIRSF" id="PIRSF000386">
    <property type="entry name" value="tRNA_mtase"/>
    <property type="match status" value="1"/>
</dbReference>
<dbReference type="InterPro" id="IPR016009">
    <property type="entry name" value="tRNA_MeTrfase_TRMD/TRM10"/>
</dbReference>
<dbReference type="NCBIfam" id="NF000648">
    <property type="entry name" value="PRK00026.1"/>
    <property type="match status" value="1"/>
</dbReference>
<dbReference type="RefSeq" id="WP_144992067.1">
    <property type="nucleotide sequence ID" value="NZ_CP036281.1"/>
</dbReference>
<comment type="function">
    <text evidence="1 15 17">Specifically methylates guanosine-37 in various tRNAs.</text>
</comment>
<evidence type="ECO:0000256" key="14">
    <source>
        <dbReference type="ARBA" id="ARBA00047783"/>
    </source>
</evidence>
<dbReference type="FunFam" id="1.10.1270.20:FF:000001">
    <property type="entry name" value="tRNA (guanine-N(1)-)-methyltransferase"/>
    <property type="match status" value="1"/>
</dbReference>
<dbReference type="InterPro" id="IPR029028">
    <property type="entry name" value="Alpha/beta_knot_MTases"/>
</dbReference>
<evidence type="ECO:0000256" key="11">
    <source>
        <dbReference type="ARBA" id="ARBA00022694"/>
    </source>
</evidence>
<dbReference type="PANTHER" id="PTHR46417">
    <property type="entry name" value="TRNA (GUANINE-N(1)-)-METHYLTRANSFERASE"/>
    <property type="match status" value="1"/>
</dbReference>
<evidence type="ECO:0000256" key="8">
    <source>
        <dbReference type="ARBA" id="ARBA00022603"/>
    </source>
</evidence>
<dbReference type="Gene3D" id="1.10.1270.20">
    <property type="entry name" value="tRNA(m1g37)methyltransferase, domain 2"/>
    <property type="match status" value="1"/>
</dbReference>
<keyword evidence="9 15" id="KW-0808">Transferase</keyword>
<dbReference type="InterPro" id="IPR029026">
    <property type="entry name" value="tRNA_m1G_MTases_N"/>
</dbReference>
<gene>
    <name evidence="15 19" type="primary">trmD</name>
    <name evidence="19" type="ORF">Pla110_00750</name>
</gene>
<dbReference type="HAMAP" id="MF_00605">
    <property type="entry name" value="TrmD"/>
    <property type="match status" value="1"/>
</dbReference>
<evidence type="ECO:0000259" key="18">
    <source>
        <dbReference type="Pfam" id="PF01746"/>
    </source>
</evidence>
<evidence type="ECO:0000256" key="13">
    <source>
        <dbReference type="ARBA" id="ARBA00033392"/>
    </source>
</evidence>
<organism evidence="19 20">
    <name type="scientific">Polystyrenella longa</name>
    <dbReference type="NCBI Taxonomy" id="2528007"/>
    <lineage>
        <taxon>Bacteria</taxon>
        <taxon>Pseudomonadati</taxon>
        <taxon>Planctomycetota</taxon>
        <taxon>Planctomycetia</taxon>
        <taxon>Planctomycetales</taxon>
        <taxon>Planctomycetaceae</taxon>
        <taxon>Polystyrenella</taxon>
    </lineage>
</organism>
<dbReference type="Pfam" id="PF01746">
    <property type="entry name" value="tRNA_m1G_MT"/>
    <property type="match status" value="1"/>
</dbReference>
<dbReference type="EC" id="2.1.1.228" evidence="5 15"/>
<dbReference type="GO" id="GO:0002939">
    <property type="term" value="P:tRNA N1-guanine methylation"/>
    <property type="evidence" value="ECO:0007669"/>
    <property type="project" value="TreeGrafter"/>
</dbReference>
<evidence type="ECO:0000256" key="4">
    <source>
        <dbReference type="ARBA" id="ARBA00011738"/>
    </source>
</evidence>
<dbReference type="FunFam" id="3.40.1280.10:FF:000001">
    <property type="entry name" value="tRNA (guanine-N(1)-)-methyltransferase"/>
    <property type="match status" value="1"/>
</dbReference>
<evidence type="ECO:0000256" key="5">
    <source>
        <dbReference type="ARBA" id="ARBA00012807"/>
    </source>
</evidence>
<keyword evidence="10 15" id="KW-0949">S-adenosyl-L-methionine</keyword>
<feature type="domain" description="tRNA methyltransferase TRMD/TRM10-type" evidence="18">
    <location>
        <begin position="1"/>
        <end position="226"/>
    </location>
</feature>
<feature type="binding site" evidence="15 16">
    <location>
        <position position="113"/>
    </location>
    <ligand>
        <name>S-adenosyl-L-methionine</name>
        <dbReference type="ChEBI" id="CHEBI:59789"/>
    </ligand>
</feature>
<evidence type="ECO:0000256" key="7">
    <source>
        <dbReference type="ARBA" id="ARBA00022490"/>
    </source>
</evidence>
<reference evidence="19 20" key="1">
    <citation type="submission" date="2019-02" db="EMBL/GenBank/DDBJ databases">
        <title>Deep-cultivation of Planctomycetes and their phenomic and genomic characterization uncovers novel biology.</title>
        <authorList>
            <person name="Wiegand S."/>
            <person name="Jogler M."/>
            <person name="Boedeker C."/>
            <person name="Pinto D."/>
            <person name="Vollmers J."/>
            <person name="Rivas-Marin E."/>
            <person name="Kohn T."/>
            <person name="Peeters S.H."/>
            <person name="Heuer A."/>
            <person name="Rast P."/>
            <person name="Oberbeckmann S."/>
            <person name="Bunk B."/>
            <person name="Jeske O."/>
            <person name="Meyerdierks A."/>
            <person name="Storesund J.E."/>
            <person name="Kallscheuer N."/>
            <person name="Luecker S."/>
            <person name="Lage O.M."/>
            <person name="Pohl T."/>
            <person name="Merkel B.J."/>
            <person name="Hornburger P."/>
            <person name="Mueller R.-W."/>
            <person name="Bruemmer F."/>
            <person name="Labrenz M."/>
            <person name="Spormann A.M."/>
            <person name="Op den Camp H."/>
            <person name="Overmann J."/>
            <person name="Amann R."/>
            <person name="Jetten M.S.M."/>
            <person name="Mascher T."/>
            <person name="Medema M.H."/>
            <person name="Devos D.P."/>
            <person name="Kaster A.-K."/>
            <person name="Ovreas L."/>
            <person name="Rohde M."/>
            <person name="Galperin M.Y."/>
            <person name="Jogler C."/>
        </authorList>
    </citation>
    <scope>NUCLEOTIDE SEQUENCE [LARGE SCALE GENOMIC DNA]</scope>
    <source>
        <strain evidence="19 20">Pla110</strain>
    </source>
</reference>
<dbReference type="NCBIfam" id="TIGR00088">
    <property type="entry name" value="trmD"/>
    <property type="match status" value="1"/>
</dbReference>
<dbReference type="InterPro" id="IPR002649">
    <property type="entry name" value="tRNA_m1G_MeTrfase_TrmD"/>
</dbReference>
<dbReference type="GO" id="GO:0005829">
    <property type="term" value="C:cytosol"/>
    <property type="evidence" value="ECO:0007669"/>
    <property type="project" value="TreeGrafter"/>
</dbReference>
<comment type="subunit">
    <text evidence="4 15 17">Homodimer.</text>
</comment>
<dbReference type="Proteomes" id="UP000317178">
    <property type="component" value="Chromosome"/>
</dbReference>
<dbReference type="EMBL" id="CP036281">
    <property type="protein sequence ID" value="QDU78374.1"/>
    <property type="molecule type" value="Genomic_DNA"/>
</dbReference>
<proteinExistence type="inferred from homology"/>
<dbReference type="GO" id="GO:0052906">
    <property type="term" value="F:tRNA (guanine(37)-N1)-methyltransferase activity"/>
    <property type="evidence" value="ECO:0007669"/>
    <property type="project" value="UniProtKB-UniRule"/>
</dbReference>
<evidence type="ECO:0000313" key="19">
    <source>
        <dbReference type="EMBL" id="QDU78374.1"/>
    </source>
</evidence>
<accession>A0A518CGS5</accession>
<keyword evidence="7 15" id="KW-0963">Cytoplasm</keyword>
<dbReference type="OrthoDB" id="9807416at2"/>
<dbReference type="SUPFAM" id="SSF75217">
    <property type="entry name" value="alpha/beta knot"/>
    <property type="match status" value="1"/>
</dbReference>
<dbReference type="AlphaFoldDB" id="A0A518CGS5"/>
<keyword evidence="20" id="KW-1185">Reference proteome</keyword>
<dbReference type="InterPro" id="IPR023148">
    <property type="entry name" value="tRNA_m1G_MeTrfase_C_sf"/>
</dbReference>
<evidence type="ECO:0000256" key="2">
    <source>
        <dbReference type="ARBA" id="ARBA00004496"/>
    </source>
</evidence>
<comment type="caution">
    <text evidence="15">Lacks conserved residue(s) required for the propagation of feature annotation.</text>
</comment>
<comment type="similarity">
    <text evidence="3 15 17">Belongs to the RNA methyltransferase TrmD family.</text>
</comment>
<evidence type="ECO:0000256" key="1">
    <source>
        <dbReference type="ARBA" id="ARBA00002634"/>
    </source>
</evidence>
<keyword evidence="11 15" id="KW-0819">tRNA processing</keyword>
<sequence length="234" mass="26611">MRFDILTLFPGLFDGYLQQSLLKLAIQNGLVEVNTWDFRQWATDKHQSVDDRPYGGGPGMLIGCQPVYDCVEAVQNEGEQPGQLVMMTPQGRQLDQNLVEELAEYDRLVMLCGRYEGFDERIREGLKPLEISAGDFIANGGEVPAMLVVDTVIRLIPGVLGDETSSKYDSFSHQGLLEHPQYTRPREFRGMSVPDVLLSGNHQEIERWRKEQSLIRTRELRSDLLDQQDELPES</sequence>
<evidence type="ECO:0000256" key="9">
    <source>
        <dbReference type="ARBA" id="ARBA00022679"/>
    </source>
</evidence>
<evidence type="ECO:0000256" key="15">
    <source>
        <dbReference type="HAMAP-Rule" id="MF_00605"/>
    </source>
</evidence>
<dbReference type="PANTHER" id="PTHR46417:SF1">
    <property type="entry name" value="TRNA (GUANINE-N(1)-)-METHYLTRANSFERASE"/>
    <property type="match status" value="1"/>
</dbReference>
<dbReference type="CDD" id="cd18080">
    <property type="entry name" value="TrmD-like"/>
    <property type="match status" value="1"/>
</dbReference>
<evidence type="ECO:0000256" key="16">
    <source>
        <dbReference type="PIRSR" id="PIRSR000386-1"/>
    </source>
</evidence>
<evidence type="ECO:0000256" key="6">
    <source>
        <dbReference type="ARBA" id="ARBA00014679"/>
    </source>
</evidence>
<name>A0A518CGS5_9PLAN</name>
<evidence type="ECO:0000256" key="3">
    <source>
        <dbReference type="ARBA" id="ARBA00007630"/>
    </source>
</evidence>
<dbReference type="KEGG" id="plon:Pla110_00750"/>
<evidence type="ECO:0000256" key="10">
    <source>
        <dbReference type="ARBA" id="ARBA00022691"/>
    </source>
</evidence>
<evidence type="ECO:0000313" key="20">
    <source>
        <dbReference type="Proteomes" id="UP000317178"/>
    </source>
</evidence>
<evidence type="ECO:0000256" key="12">
    <source>
        <dbReference type="ARBA" id="ARBA00029736"/>
    </source>
</evidence>
<comment type="subcellular location">
    <subcellularLocation>
        <location evidence="2 15 17">Cytoplasm</location>
    </subcellularLocation>
</comment>